<evidence type="ECO:0000256" key="2">
    <source>
        <dbReference type="SAM" id="Phobius"/>
    </source>
</evidence>
<feature type="transmembrane region" description="Helical" evidence="2">
    <location>
        <begin position="7"/>
        <end position="28"/>
    </location>
</feature>
<evidence type="ECO:0000313" key="5">
    <source>
        <dbReference type="Proteomes" id="UP000250266"/>
    </source>
</evidence>
<evidence type="ECO:0000259" key="3">
    <source>
        <dbReference type="Pfam" id="PF07859"/>
    </source>
</evidence>
<dbReference type="AlphaFoldDB" id="A0A8E2E3E3"/>
<dbReference type="Gene3D" id="3.40.50.1820">
    <property type="entry name" value="alpha/beta hydrolase"/>
    <property type="match status" value="1"/>
</dbReference>
<keyword evidence="5" id="KW-1185">Reference proteome</keyword>
<feature type="domain" description="Alpha/beta hydrolase fold-3" evidence="3">
    <location>
        <begin position="147"/>
        <end position="359"/>
    </location>
</feature>
<dbReference type="OrthoDB" id="408631at2759"/>
<evidence type="ECO:0000256" key="1">
    <source>
        <dbReference type="ARBA" id="ARBA00022801"/>
    </source>
</evidence>
<keyword evidence="1 4" id="KW-0378">Hydrolase</keyword>
<organism evidence="4 5">
    <name type="scientific">Lepidopterella palustris CBS 459.81</name>
    <dbReference type="NCBI Taxonomy" id="1314670"/>
    <lineage>
        <taxon>Eukaryota</taxon>
        <taxon>Fungi</taxon>
        <taxon>Dikarya</taxon>
        <taxon>Ascomycota</taxon>
        <taxon>Pezizomycotina</taxon>
        <taxon>Dothideomycetes</taxon>
        <taxon>Pleosporomycetidae</taxon>
        <taxon>Mytilinidiales</taxon>
        <taxon>Argynnaceae</taxon>
        <taxon>Lepidopterella</taxon>
    </lineage>
</organism>
<dbReference type="Proteomes" id="UP000250266">
    <property type="component" value="Unassembled WGS sequence"/>
</dbReference>
<proteinExistence type="predicted"/>
<dbReference type="EMBL" id="KV745205">
    <property type="protein sequence ID" value="OCK76500.1"/>
    <property type="molecule type" value="Genomic_DNA"/>
</dbReference>
<sequence>MILGQISYIDCIVFVIFLAPQLLIHVGLWQTSRWLLGALPFLALKLPFQFLNERYFTRFYDRSPFVQRATAFQDFVIRCVRYAFAFMPAYIGRVFFSKAVALPFFRFRMLRHGFVRSPISWHEVNRTGLQGLWITFDQSKTPDIVVYYGHGGGFSMGSVYFYMEFFLAWVALLKDVGYQNPALFALEYTLVPDAVYPTQVQQAFAGYEYALSIARDSSRVCVGGDSAGATLILSLLLYISGHPEYRDRLPGMATMISPWVTLVSAKYRNTPSDYLNLNSLHRYGRQYCGTKAPGNDPLVSPGNCRDINRWTKASPTNGWVFLFGSEEVLGPETRDFIALLRKAGAEVEVYEEQGGIHAWPVASLYLGETKDERLKGLRNIVSAIRRQLD</sequence>
<reference evidence="4 5" key="1">
    <citation type="journal article" date="2016" name="Nat. Commun.">
        <title>Ectomycorrhizal ecology is imprinted in the genome of the dominant symbiotic fungus Cenococcum geophilum.</title>
        <authorList>
            <consortium name="DOE Joint Genome Institute"/>
            <person name="Peter M."/>
            <person name="Kohler A."/>
            <person name="Ohm R.A."/>
            <person name="Kuo A."/>
            <person name="Krutzmann J."/>
            <person name="Morin E."/>
            <person name="Arend M."/>
            <person name="Barry K.W."/>
            <person name="Binder M."/>
            <person name="Choi C."/>
            <person name="Clum A."/>
            <person name="Copeland A."/>
            <person name="Grisel N."/>
            <person name="Haridas S."/>
            <person name="Kipfer T."/>
            <person name="LaButti K."/>
            <person name="Lindquist E."/>
            <person name="Lipzen A."/>
            <person name="Maire R."/>
            <person name="Meier B."/>
            <person name="Mihaltcheva S."/>
            <person name="Molinier V."/>
            <person name="Murat C."/>
            <person name="Poggeler S."/>
            <person name="Quandt C.A."/>
            <person name="Sperisen C."/>
            <person name="Tritt A."/>
            <person name="Tisserant E."/>
            <person name="Crous P.W."/>
            <person name="Henrissat B."/>
            <person name="Nehls U."/>
            <person name="Egli S."/>
            <person name="Spatafora J.W."/>
            <person name="Grigoriev I.V."/>
            <person name="Martin F.M."/>
        </authorList>
    </citation>
    <scope>NUCLEOTIDE SEQUENCE [LARGE SCALE GENOMIC DNA]</scope>
    <source>
        <strain evidence="4 5">CBS 459.81</strain>
    </source>
</reference>
<feature type="transmembrane region" description="Helical" evidence="2">
    <location>
        <begin position="34"/>
        <end position="52"/>
    </location>
</feature>
<dbReference type="InterPro" id="IPR029058">
    <property type="entry name" value="AB_hydrolase_fold"/>
</dbReference>
<dbReference type="InterPro" id="IPR050300">
    <property type="entry name" value="GDXG_lipolytic_enzyme"/>
</dbReference>
<evidence type="ECO:0000313" key="4">
    <source>
        <dbReference type="EMBL" id="OCK76500.1"/>
    </source>
</evidence>
<dbReference type="InterPro" id="IPR013094">
    <property type="entry name" value="AB_hydrolase_3"/>
</dbReference>
<dbReference type="PANTHER" id="PTHR48081">
    <property type="entry name" value="AB HYDROLASE SUPERFAMILY PROTEIN C4A8.06C"/>
    <property type="match status" value="1"/>
</dbReference>
<dbReference type="SUPFAM" id="SSF53474">
    <property type="entry name" value="alpha/beta-Hydrolases"/>
    <property type="match status" value="1"/>
</dbReference>
<gene>
    <name evidence="4" type="ORF">K432DRAFT_335558</name>
</gene>
<keyword evidence="2" id="KW-0472">Membrane</keyword>
<accession>A0A8E2E3E3</accession>
<protein>
    <submittedName>
        <fullName evidence="4">Alpha/beta-hydrolase</fullName>
    </submittedName>
</protein>
<keyword evidence="2" id="KW-1133">Transmembrane helix</keyword>
<dbReference type="Pfam" id="PF07859">
    <property type="entry name" value="Abhydrolase_3"/>
    <property type="match status" value="1"/>
</dbReference>
<name>A0A8E2E3E3_9PEZI</name>
<dbReference type="GO" id="GO:0016787">
    <property type="term" value="F:hydrolase activity"/>
    <property type="evidence" value="ECO:0007669"/>
    <property type="project" value="UniProtKB-KW"/>
</dbReference>
<dbReference type="PANTHER" id="PTHR48081:SF2">
    <property type="entry name" value="ALPHA_BETA-HYDROLASE"/>
    <property type="match status" value="1"/>
</dbReference>
<keyword evidence="2" id="KW-0812">Transmembrane</keyword>